<keyword evidence="4" id="KW-1185">Reference proteome</keyword>
<evidence type="ECO:0000313" key="3">
    <source>
        <dbReference type="EMBL" id="GBF79116.1"/>
    </source>
</evidence>
<dbReference type="InterPro" id="IPR019606">
    <property type="entry name" value="GerMN"/>
</dbReference>
<keyword evidence="1" id="KW-0812">Transmembrane</keyword>
<comment type="caution">
    <text evidence="3">The sequence shown here is derived from an EMBL/GenBank/DDBJ whole genome shotgun (WGS) entry which is preliminary data.</text>
</comment>
<dbReference type="Proteomes" id="UP000287247">
    <property type="component" value="Unassembled WGS sequence"/>
</dbReference>
<keyword evidence="1" id="KW-1133">Transmembrane helix</keyword>
<keyword evidence="3" id="KW-0449">Lipoprotein</keyword>
<feature type="transmembrane region" description="Helical" evidence="1">
    <location>
        <begin position="12"/>
        <end position="32"/>
    </location>
</feature>
<dbReference type="Pfam" id="PF10646">
    <property type="entry name" value="Germane"/>
    <property type="match status" value="1"/>
</dbReference>
<proteinExistence type="predicted"/>
<sequence>MQNNQNRSSIGFIAGLITAVIVTGSLSTWWAVHTLTTSQTKPSTPTETPIPQTPKQVQAVVVYWLNDRGERLKLLNRPIMVNKSSGTQITLKTALETLLAGSKDFQYSSAIPSGTKLLSLIVDKQGVHLNLSSEFTRGGGSASMTGRLAQLLYTATSIDPKTQVWLSVEGQPLEVLGGEGLEIQQPMTRKWFDENFEL</sequence>
<name>A0A401ICZ8_APHSA</name>
<dbReference type="SMART" id="SM00909">
    <property type="entry name" value="Germane"/>
    <property type="match status" value="1"/>
</dbReference>
<gene>
    <name evidence="3" type="ORF">AsFPU1_0508</name>
</gene>
<keyword evidence="1" id="KW-0472">Membrane</keyword>
<dbReference type="AlphaFoldDB" id="A0A401ICZ8"/>
<accession>A0A401ICZ8</accession>
<dbReference type="OrthoDB" id="510914at2"/>
<feature type="domain" description="GerMN" evidence="2">
    <location>
        <begin position="91"/>
        <end position="177"/>
    </location>
</feature>
<reference evidence="4" key="1">
    <citation type="submission" date="2017-05" db="EMBL/GenBank/DDBJ databases">
        <title>Physiological properties and genetic analysis related to exopolysaccharide production of fresh-water unicellular cyanobacterium Aphanothece sacrum, Suizenji Nori, that has been cultured as a food source in Japan.</title>
        <authorList>
            <person name="Kanesaki Y."/>
            <person name="Yoshikawa S."/>
            <person name="Ohki K."/>
        </authorList>
    </citation>
    <scope>NUCLEOTIDE SEQUENCE [LARGE SCALE GENOMIC DNA]</scope>
    <source>
        <strain evidence="4">FPU1</strain>
    </source>
</reference>
<evidence type="ECO:0000313" key="4">
    <source>
        <dbReference type="Proteomes" id="UP000287247"/>
    </source>
</evidence>
<protein>
    <submittedName>
        <fullName evidence="3">Lipoprotein LpqB</fullName>
    </submittedName>
</protein>
<dbReference type="RefSeq" id="WP_124974673.1">
    <property type="nucleotide sequence ID" value="NZ_BDQK01000001.1"/>
</dbReference>
<dbReference type="EMBL" id="BDQK01000001">
    <property type="protein sequence ID" value="GBF79116.1"/>
    <property type="molecule type" value="Genomic_DNA"/>
</dbReference>
<organism evidence="3 4">
    <name type="scientific">Aphanothece sacrum FPU1</name>
    <dbReference type="NCBI Taxonomy" id="1920663"/>
    <lineage>
        <taxon>Bacteria</taxon>
        <taxon>Bacillati</taxon>
        <taxon>Cyanobacteriota</taxon>
        <taxon>Cyanophyceae</taxon>
        <taxon>Oscillatoriophycideae</taxon>
        <taxon>Chroococcales</taxon>
        <taxon>Aphanothecaceae</taxon>
        <taxon>Aphanothece</taxon>
    </lineage>
</organism>
<evidence type="ECO:0000259" key="2">
    <source>
        <dbReference type="SMART" id="SM00909"/>
    </source>
</evidence>
<evidence type="ECO:0000256" key="1">
    <source>
        <dbReference type="SAM" id="Phobius"/>
    </source>
</evidence>